<keyword evidence="2" id="KW-0067">ATP-binding</keyword>
<dbReference type="Pfam" id="PF00271">
    <property type="entry name" value="Helicase_C"/>
    <property type="match status" value="1"/>
</dbReference>
<gene>
    <name evidence="5" type="ordered locus">Mesil_2251</name>
</gene>
<dbReference type="InterPro" id="IPR027417">
    <property type="entry name" value="P-loop_NTPase"/>
</dbReference>
<dbReference type="GO" id="GO:0043138">
    <property type="term" value="F:3'-5' DNA helicase activity"/>
    <property type="evidence" value="ECO:0007669"/>
    <property type="project" value="TreeGrafter"/>
</dbReference>
<dbReference type="InterPro" id="IPR001650">
    <property type="entry name" value="Helicase_C-like"/>
</dbReference>
<dbReference type="PROSITE" id="PS51194">
    <property type="entry name" value="HELICASE_CTER"/>
    <property type="match status" value="1"/>
</dbReference>
<dbReference type="PANTHER" id="PTHR47957:SF3">
    <property type="entry name" value="ATP-DEPENDENT HELICASE HRQ1"/>
    <property type="match status" value="1"/>
</dbReference>
<dbReference type="InterPro" id="IPR014001">
    <property type="entry name" value="Helicase_ATP-bd"/>
</dbReference>
<sequence length="797" mass="88278">MAGFCVLEIWPRPTTYRRTLQSSLAPIPTSSRLYDGAVLPPEISPYESYADWLRSIEGYAGQLRFVRTLPAKPPRQSLYRGEFAGILETLNLFPYEHQVEAFADIQFGRNLVAATATASGKSLIFQVPVLKAALEGQSAILLYPTKALAHDQLARLRQMAVKLELESTIFPYDGDTPDKQRRLAREKGRVILTNPDMLHFGLLPLHTEWAEFLGKLKYLVIDELHAYRGVFGTHVALILRRLLRIARHYGASPQIIAASATIANPAEHGENLTGERFAQVSAALARAEREFAVWVPKTLDKKGQVRRSANLEAALLARHAAEAGLRALVFANSRRTAELVARYAGIPEVRPYRAGYTATERRRLEASLKAGETKVLVSTSALELGVDIGELDMVVLLGYPGSLSAFWQRAGRAGRGNRRALVVWIPREDPLDEYYLERPELLLGGSPESAVADPDNPVLYPLHLHCAARELPIAPTEAIYHPLLATGLVQKGERLYSPKRSPHRELTLRGMGNTFTLKDAQGRVLGTLGERQAYWEAHPGAVYLHMGENYLVRNLDPAQREIVLLPGLEDYYTQPRAETDVEVLGGEELLPGVWVGPVILRERVTGYVKKRFVTETVLEEVMLTMPELSFQTEAVWFHPLAETAVHPSPLPSVPDRITGRWPDEAGMSEALVPSAIHALEHTMIGLLPLFVLAERSDVGGVSYPFYPRPLASGAGPTVFIYDGYPGGVGYARAAARQFPAWIKATRDLLERCPCEGGCPRCVLSPKCGNGNQYLDKAAALWLTEALTPRYNRPKKPN</sequence>
<evidence type="ECO:0000313" key="6">
    <source>
        <dbReference type="Proteomes" id="UP000001916"/>
    </source>
</evidence>
<evidence type="ECO:0008006" key="7">
    <source>
        <dbReference type="Google" id="ProtNLM"/>
    </source>
</evidence>
<keyword evidence="1" id="KW-0547">Nucleotide-binding</keyword>
<dbReference type="HOGENOM" id="CLU_000809_3_2_0"/>
<dbReference type="GO" id="GO:0006289">
    <property type="term" value="P:nucleotide-excision repair"/>
    <property type="evidence" value="ECO:0007669"/>
    <property type="project" value="TreeGrafter"/>
</dbReference>
<evidence type="ECO:0000256" key="1">
    <source>
        <dbReference type="ARBA" id="ARBA00022741"/>
    </source>
</evidence>
<dbReference type="eggNOG" id="COG1111">
    <property type="taxonomic scope" value="Bacteria"/>
</dbReference>
<dbReference type="InterPro" id="IPR011545">
    <property type="entry name" value="DEAD/DEAH_box_helicase_dom"/>
</dbReference>
<accession>D7BIE4</accession>
<evidence type="ECO:0000256" key="2">
    <source>
        <dbReference type="ARBA" id="ARBA00022840"/>
    </source>
</evidence>
<dbReference type="SUPFAM" id="SSF52540">
    <property type="entry name" value="P-loop containing nucleoside triphosphate hydrolases"/>
    <property type="match status" value="1"/>
</dbReference>
<proteinExistence type="predicted"/>
<dbReference type="GO" id="GO:0005524">
    <property type="term" value="F:ATP binding"/>
    <property type="evidence" value="ECO:0007669"/>
    <property type="project" value="UniProtKB-KW"/>
</dbReference>
<dbReference type="CDD" id="cd17923">
    <property type="entry name" value="DEXHc_Hrq1-like"/>
    <property type="match status" value="1"/>
</dbReference>
<dbReference type="GO" id="GO:0036297">
    <property type="term" value="P:interstrand cross-link repair"/>
    <property type="evidence" value="ECO:0007669"/>
    <property type="project" value="TreeGrafter"/>
</dbReference>
<dbReference type="Gene3D" id="3.40.50.300">
    <property type="entry name" value="P-loop containing nucleotide triphosphate hydrolases"/>
    <property type="match status" value="2"/>
</dbReference>
<reference evidence="5 6" key="1">
    <citation type="journal article" date="2010" name="Stand. Genomic Sci.">
        <title>Complete genome sequence of Meiothermus silvanus type strain (VI-R2).</title>
        <authorList>
            <person name="Sikorski J."/>
            <person name="Tindall B.J."/>
            <person name="Lowry S."/>
            <person name="Lucas S."/>
            <person name="Nolan M."/>
            <person name="Copeland A."/>
            <person name="Glavina Del Rio T."/>
            <person name="Tice H."/>
            <person name="Cheng J.F."/>
            <person name="Han C."/>
            <person name="Pitluck S."/>
            <person name="Liolios K."/>
            <person name="Ivanova N."/>
            <person name="Mavromatis K."/>
            <person name="Mikhailova N."/>
            <person name="Pati A."/>
            <person name="Goodwin L."/>
            <person name="Chen A."/>
            <person name="Palaniappan K."/>
            <person name="Land M."/>
            <person name="Hauser L."/>
            <person name="Chang Y.J."/>
            <person name="Jeffries C.D."/>
            <person name="Rohde M."/>
            <person name="Goker M."/>
            <person name="Woyke T."/>
            <person name="Bristow J."/>
            <person name="Eisen J.A."/>
            <person name="Markowitz V."/>
            <person name="Hugenholtz P."/>
            <person name="Kyrpides N.C."/>
            <person name="Klenk H.P."/>
            <person name="Lapidus A."/>
        </authorList>
    </citation>
    <scope>NUCLEOTIDE SEQUENCE [LARGE SCALE GENOMIC DNA]</scope>
    <source>
        <strain evidence="6">ATCC 700542 / DSM 9946 / VI-R2</strain>
    </source>
</reference>
<dbReference type="eggNOG" id="COG1205">
    <property type="taxonomic scope" value="Bacteria"/>
</dbReference>
<dbReference type="AlphaFoldDB" id="D7BIE4"/>
<feature type="domain" description="Helicase ATP-binding" evidence="3">
    <location>
        <begin position="102"/>
        <end position="280"/>
    </location>
</feature>
<dbReference type="PANTHER" id="PTHR47957">
    <property type="entry name" value="ATP-DEPENDENT HELICASE HRQ1"/>
    <property type="match status" value="1"/>
</dbReference>
<dbReference type="KEGG" id="msv:Mesil_2251"/>
<evidence type="ECO:0000313" key="5">
    <source>
        <dbReference type="EMBL" id="ADH64119.1"/>
    </source>
</evidence>
<dbReference type="EMBL" id="CP002042">
    <property type="protein sequence ID" value="ADH64119.1"/>
    <property type="molecule type" value="Genomic_DNA"/>
</dbReference>
<evidence type="ECO:0000259" key="3">
    <source>
        <dbReference type="PROSITE" id="PS51192"/>
    </source>
</evidence>
<dbReference type="Pfam" id="PF09369">
    <property type="entry name" value="MZB"/>
    <property type="match status" value="1"/>
</dbReference>
<organism evidence="5 6">
    <name type="scientific">Allomeiothermus silvanus (strain ATCC 700542 / DSM 9946 / NBRC 106475 / NCIMB 13440 / VI-R2)</name>
    <name type="common">Thermus silvanus</name>
    <dbReference type="NCBI Taxonomy" id="526227"/>
    <lineage>
        <taxon>Bacteria</taxon>
        <taxon>Thermotogati</taxon>
        <taxon>Deinococcota</taxon>
        <taxon>Deinococci</taxon>
        <taxon>Thermales</taxon>
        <taxon>Thermaceae</taxon>
        <taxon>Allomeiothermus</taxon>
    </lineage>
</organism>
<feature type="domain" description="Helicase C-terminal" evidence="4">
    <location>
        <begin position="310"/>
        <end position="458"/>
    </location>
</feature>
<dbReference type="GO" id="GO:0003676">
    <property type="term" value="F:nucleic acid binding"/>
    <property type="evidence" value="ECO:0007669"/>
    <property type="project" value="InterPro"/>
</dbReference>
<keyword evidence="6" id="KW-1185">Reference proteome</keyword>
<dbReference type="SMART" id="SM00487">
    <property type="entry name" value="DEXDc"/>
    <property type="match status" value="1"/>
</dbReference>
<name>D7BIE4_ALLS1</name>
<dbReference type="STRING" id="526227.Mesil_2251"/>
<protein>
    <recommendedName>
        <fullName evidence="7">DEAD/DEAH box helicase domain protein</fullName>
    </recommendedName>
</protein>
<dbReference type="SMART" id="SM00490">
    <property type="entry name" value="HELICc"/>
    <property type="match status" value="1"/>
</dbReference>
<dbReference type="InterPro" id="IPR018973">
    <property type="entry name" value="MZB"/>
</dbReference>
<dbReference type="Proteomes" id="UP000001916">
    <property type="component" value="Chromosome"/>
</dbReference>
<evidence type="ECO:0000259" key="4">
    <source>
        <dbReference type="PROSITE" id="PS51194"/>
    </source>
</evidence>
<dbReference type="CDD" id="cd18797">
    <property type="entry name" value="SF2_C_Hrq"/>
    <property type="match status" value="1"/>
</dbReference>
<dbReference type="PROSITE" id="PS51192">
    <property type="entry name" value="HELICASE_ATP_BIND_1"/>
    <property type="match status" value="1"/>
</dbReference>
<dbReference type="Pfam" id="PF00270">
    <property type="entry name" value="DEAD"/>
    <property type="match status" value="1"/>
</dbReference>